<dbReference type="Pfam" id="PF05135">
    <property type="entry name" value="Phage_connect_1"/>
    <property type="match status" value="1"/>
</dbReference>
<evidence type="ECO:0008006" key="3">
    <source>
        <dbReference type="Google" id="ProtNLM"/>
    </source>
</evidence>
<name>A0A249MQ55_SPHXE</name>
<gene>
    <name evidence="1" type="ORF">CJD35_01855</name>
</gene>
<dbReference type="Gene3D" id="1.10.3230.30">
    <property type="entry name" value="Phage gp6-like head-tail connector protein"/>
    <property type="match status" value="1"/>
</dbReference>
<dbReference type="AlphaFoldDB" id="A0A249MQ55"/>
<evidence type="ECO:0000313" key="1">
    <source>
        <dbReference type="EMBL" id="ASY43334.1"/>
    </source>
</evidence>
<dbReference type="CDD" id="cd08054">
    <property type="entry name" value="gp6"/>
    <property type="match status" value="1"/>
</dbReference>
<dbReference type="InterPro" id="IPR006450">
    <property type="entry name" value="Phage_HK97_gp6-like"/>
</dbReference>
<dbReference type="EMBL" id="CP022745">
    <property type="protein sequence ID" value="ASY43334.1"/>
    <property type="molecule type" value="Genomic_DNA"/>
</dbReference>
<protein>
    <recommendedName>
        <fullName evidence="3">Phage gp6-like head-tail connector protein</fullName>
    </recommendedName>
</protein>
<dbReference type="Proteomes" id="UP000217141">
    <property type="component" value="Chromosome I"/>
</dbReference>
<dbReference type="InterPro" id="IPR021146">
    <property type="entry name" value="Phage_gp6-like_head-tail"/>
</dbReference>
<dbReference type="NCBIfam" id="TIGR01560">
    <property type="entry name" value="put_DNA_pack"/>
    <property type="match status" value="1"/>
</dbReference>
<evidence type="ECO:0000313" key="2">
    <source>
        <dbReference type="Proteomes" id="UP000217141"/>
    </source>
</evidence>
<dbReference type="KEGG" id="shyd:CJD35_01855"/>
<sequence length="119" mass="12851">MLTRFARLKAGTSAALASVVLPPRIRENRPMADIVTLTEAKQFLRVTHDGDDATIGLMIAAASDAVAEYADAYVAIGEAPPRLKMAVLTRVAIMFDQRDSLEAGKGERALIQSLRVLDL</sequence>
<accession>A0A249MQ55</accession>
<proteinExistence type="predicted"/>
<reference evidence="1 2" key="1">
    <citation type="submission" date="2017-08" db="EMBL/GenBank/DDBJ databases">
        <title>Whole Genome Sequence of Sphingobium hydrophobicum C1: Insights into Adaption to the Electronic-waste Contaminated Sediment.</title>
        <authorList>
            <person name="Song D."/>
            <person name="Chen X."/>
            <person name="Xu M."/>
        </authorList>
    </citation>
    <scope>NUCLEOTIDE SEQUENCE [LARGE SCALE GENOMIC DNA]</scope>
    <source>
        <strain evidence="1 2">C1</strain>
    </source>
</reference>
<organism evidence="1 2">
    <name type="scientific">Sphingobium xenophagum</name>
    <dbReference type="NCBI Taxonomy" id="121428"/>
    <lineage>
        <taxon>Bacteria</taxon>
        <taxon>Pseudomonadati</taxon>
        <taxon>Pseudomonadota</taxon>
        <taxon>Alphaproteobacteria</taxon>
        <taxon>Sphingomonadales</taxon>
        <taxon>Sphingomonadaceae</taxon>
        <taxon>Sphingobium</taxon>
    </lineage>
</organism>